<dbReference type="GO" id="GO:0016853">
    <property type="term" value="F:isomerase activity"/>
    <property type="evidence" value="ECO:0007669"/>
    <property type="project" value="UniProtKB-KW"/>
</dbReference>
<keyword evidence="3" id="KW-1185">Reference proteome</keyword>
<dbReference type="InterPro" id="IPR017517">
    <property type="entry name" value="Maleyloyr_isom"/>
</dbReference>
<dbReference type="SUPFAM" id="SSF109854">
    <property type="entry name" value="DinB/YfiT-like putative metalloenzymes"/>
    <property type="match status" value="1"/>
</dbReference>
<dbReference type="Proteomes" id="UP000297496">
    <property type="component" value="Unassembled WGS sequence"/>
</dbReference>
<reference evidence="2 3" key="1">
    <citation type="submission" date="2019-04" db="EMBL/GenBank/DDBJ databases">
        <title>Three New Species of Nocardioides, Nocardioides euryhalodurans sp. nov., Nocardioides seonyuensis sp. nov. and Nocardioides eburneoflavus sp. nov. Isolated from Soil.</title>
        <authorList>
            <person name="Roh S.G."/>
            <person name="Lee C."/>
            <person name="Kim M.-K."/>
            <person name="Kim S.B."/>
        </authorList>
    </citation>
    <scope>NUCLEOTIDE SEQUENCE [LARGE SCALE GENOMIC DNA]</scope>
    <source>
        <strain evidence="2 3">MMS17-SY213</strain>
    </source>
</reference>
<feature type="domain" description="Mycothiol-dependent maleylpyruvate isomerase metal-binding" evidence="1">
    <location>
        <begin position="25"/>
        <end position="169"/>
    </location>
</feature>
<evidence type="ECO:0000313" key="3">
    <source>
        <dbReference type="Proteomes" id="UP000297496"/>
    </source>
</evidence>
<dbReference type="OrthoDB" id="5185819at2"/>
<dbReference type="EMBL" id="SRRO01000001">
    <property type="protein sequence ID" value="TGN64951.1"/>
    <property type="molecule type" value="Genomic_DNA"/>
</dbReference>
<comment type="caution">
    <text evidence="2">The sequence shown here is derived from an EMBL/GenBank/DDBJ whole genome shotgun (WGS) entry which is preliminary data.</text>
</comment>
<proteinExistence type="predicted"/>
<organism evidence="2 3">
    <name type="scientific">Nocardioides eburneiflavus</name>
    <dbReference type="NCBI Taxonomy" id="2518372"/>
    <lineage>
        <taxon>Bacteria</taxon>
        <taxon>Bacillati</taxon>
        <taxon>Actinomycetota</taxon>
        <taxon>Actinomycetes</taxon>
        <taxon>Propionibacteriales</taxon>
        <taxon>Nocardioidaceae</taxon>
        <taxon>Nocardioides</taxon>
    </lineage>
</organism>
<gene>
    <name evidence="2" type="ORF">EXE59_14010</name>
</gene>
<protein>
    <submittedName>
        <fullName evidence="2">Maleylpyruvate isomerase family mycothiol-dependent enzyme</fullName>
    </submittedName>
</protein>
<dbReference type="InterPro" id="IPR024344">
    <property type="entry name" value="MDMPI_metal-binding"/>
</dbReference>
<dbReference type="GO" id="GO:0046872">
    <property type="term" value="F:metal ion binding"/>
    <property type="evidence" value="ECO:0007669"/>
    <property type="project" value="InterPro"/>
</dbReference>
<dbReference type="AlphaFoldDB" id="A0A4Z1BUK1"/>
<dbReference type="InterPro" id="IPR034660">
    <property type="entry name" value="DinB/YfiT-like"/>
</dbReference>
<dbReference type="Gene3D" id="1.20.120.450">
    <property type="entry name" value="dinb family like domain"/>
    <property type="match status" value="1"/>
</dbReference>
<dbReference type="RefSeq" id="WP_135839455.1">
    <property type="nucleotide sequence ID" value="NZ_SRRO01000001.1"/>
</dbReference>
<sequence>MTTTATRAASLPQTSPDTARDVATAEYDALLLAVDAFDAADWARPTDCTEWRVRDMVAHLAGAAEEACRLPVMLRHMGGAVVGLARGRGEVVDLLCAAQIRDRAHMSDVDLAADLQRWAAGAPGGRRRQPRLMRRTVLPAFAGLGRGTRLAHLLDVIYVRDVWLHRVDLHRATGREMPLATGEGEVVAQVVRDLDLGWSGPAHVLELTGRGGGRWQVGEGTPVSTVTEDAVALMRLLSGRSDECGLTTTGDASVADRLRASRVVF</sequence>
<name>A0A4Z1BUK1_9ACTN</name>
<dbReference type="NCBIfam" id="TIGR03083">
    <property type="entry name" value="maleylpyruvate isomerase family mycothiol-dependent enzyme"/>
    <property type="match status" value="1"/>
</dbReference>
<keyword evidence="2" id="KW-0670">Pyruvate</keyword>
<accession>A0A4Z1BUK1</accession>
<keyword evidence="2" id="KW-0413">Isomerase</keyword>
<evidence type="ECO:0000259" key="1">
    <source>
        <dbReference type="Pfam" id="PF11716"/>
    </source>
</evidence>
<dbReference type="Pfam" id="PF11716">
    <property type="entry name" value="MDMPI_N"/>
    <property type="match status" value="1"/>
</dbReference>
<evidence type="ECO:0000313" key="2">
    <source>
        <dbReference type="EMBL" id="TGN64951.1"/>
    </source>
</evidence>